<sequence>MAWPCISRVCCLARFWNQLDKSDLSVPLTTQSYSDISEREGPGTRGSITARKEPSYKPREDYHPPGVPFPSVTQYKQDFKPWPIPKKENFPWIGNDGSSTVNGGHGPGQHRGQTRGARGSQPVVEDQTSSYRYLLCFSTCHCPLHQRIHPNPPEITQFPLRCNHHFSL</sequence>
<dbReference type="GO" id="GO:0070507">
    <property type="term" value="P:regulation of microtubule cytoskeleton organization"/>
    <property type="evidence" value="ECO:0007669"/>
    <property type="project" value="TreeGrafter"/>
</dbReference>
<dbReference type="Proteomes" id="UP000694680">
    <property type="component" value="Chromosome 17"/>
</dbReference>
<evidence type="ECO:0000256" key="3">
    <source>
        <dbReference type="ARBA" id="ARBA00022490"/>
    </source>
</evidence>
<keyword evidence="7" id="KW-1185">Reference proteome</keyword>
<dbReference type="GO" id="GO:0005801">
    <property type="term" value="C:cis-Golgi network"/>
    <property type="evidence" value="ECO:0007669"/>
    <property type="project" value="TreeGrafter"/>
</dbReference>
<dbReference type="GO" id="GO:0030705">
    <property type="term" value="P:cytoskeleton-dependent intracellular transport"/>
    <property type="evidence" value="ECO:0007669"/>
    <property type="project" value="TreeGrafter"/>
</dbReference>
<evidence type="ECO:0000256" key="1">
    <source>
        <dbReference type="ARBA" id="ARBA00004245"/>
    </source>
</evidence>
<dbReference type="AlphaFoldDB" id="A0A8C5GIF5"/>
<feature type="region of interest" description="Disordered" evidence="5">
    <location>
        <begin position="32"/>
        <end position="70"/>
    </location>
</feature>
<dbReference type="GO" id="GO:0008017">
    <property type="term" value="F:microtubule binding"/>
    <property type="evidence" value="ECO:0007669"/>
    <property type="project" value="InterPro"/>
</dbReference>
<dbReference type="GO" id="GO:0005798">
    <property type="term" value="C:Golgi-associated vesicle"/>
    <property type="evidence" value="ECO:0007669"/>
    <property type="project" value="TreeGrafter"/>
</dbReference>
<keyword evidence="3" id="KW-0963">Cytoplasm</keyword>
<dbReference type="PANTHER" id="PTHR14759:SF37">
    <property type="entry name" value="MAP6 DOMAIN-CONTAINING PROTEIN 1"/>
    <property type="match status" value="1"/>
</dbReference>
<comment type="similarity">
    <text evidence="2">Belongs to the STOP family.</text>
</comment>
<organism evidence="6 7">
    <name type="scientific">Gouania willdenowi</name>
    <name type="common">Blunt-snouted clingfish</name>
    <name type="synonym">Lepadogaster willdenowi</name>
    <dbReference type="NCBI Taxonomy" id="441366"/>
    <lineage>
        <taxon>Eukaryota</taxon>
        <taxon>Metazoa</taxon>
        <taxon>Chordata</taxon>
        <taxon>Craniata</taxon>
        <taxon>Vertebrata</taxon>
        <taxon>Euteleostomi</taxon>
        <taxon>Actinopterygii</taxon>
        <taxon>Neopterygii</taxon>
        <taxon>Teleostei</taxon>
        <taxon>Neoteleostei</taxon>
        <taxon>Acanthomorphata</taxon>
        <taxon>Ovalentaria</taxon>
        <taxon>Blenniimorphae</taxon>
        <taxon>Blenniiformes</taxon>
        <taxon>Gobiesocoidei</taxon>
        <taxon>Gobiesocidae</taxon>
        <taxon>Gobiesocinae</taxon>
        <taxon>Gouania</taxon>
    </lineage>
</organism>
<feature type="region of interest" description="Disordered" evidence="5">
    <location>
        <begin position="93"/>
        <end position="124"/>
    </location>
</feature>
<dbReference type="GO" id="GO:0005516">
    <property type="term" value="F:calmodulin binding"/>
    <property type="evidence" value="ECO:0007669"/>
    <property type="project" value="InterPro"/>
</dbReference>
<accession>A0A8C5GIF5</accession>
<dbReference type="GO" id="GO:0005874">
    <property type="term" value="C:microtubule"/>
    <property type="evidence" value="ECO:0007669"/>
    <property type="project" value="InterPro"/>
</dbReference>
<comment type="subcellular location">
    <subcellularLocation>
        <location evidence="1">Cytoplasm</location>
        <location evidence="1">Cytoskeleton</location>
    </subcellularLocation>
</comment>
<dbReference type="PANTHER" id="PTHR14759">
    <property type="entry name" value="STOP PROTEIN"/>
    <property type="match status" value="1"/>
</dbReference>
<evidence type="ECO:0000256" key="2">
    <source>
        <dbReference type="ARBA" id="ARBA00005728"/>
    </source>
</evidence>
<feature type="compositionally biased region" description="Basic and acidic residues" evidence="5">
    <location>
        <begin position="50"/>
        <end position="63"/>
    </location>
</feature>
<keyword evidence="4" id="KW-0206">Cytoskeleton</keyword>
<dbReference type="InterPro" id="IPR007882">
    <property type="entry name" value="MAP6"/>
</dbReference>
<reference evidence="6" key="1">
    <citation type="submission" date="2020-06" db="EMBL/GenBank/DDBJ databases">
        <authorList>
            <consortium name="Wellcome Sanger Institute Data Sharing"/>
        </authorList>
    </citation>
    <scope>NUCLEOTIDE SEQUENCE [LARGE SCALE GENOMIC DNA]</scope>
</reference>
<dbReference type="GO" id="GO:0000226">
    <property type="term" value="P:microtubule cytoskeleton organization"/>
    <property type="evidence" value="ECO:0007669"/>
    <property type="project" value="InterPro"/>
</dbReference>
<name>A0A8C5GIF5_GOUWI</name>
<evidence type="ECO:0000313" key="6">
    <source>
        <dbReference type="Ensembl" id="ENSGWIP00000030909.1"/>
    </source>
</evidence>
<evidence type="ECO:0000313" key="7">
    <source>
        <dbReference type="Proteomes" id="UP000694680"/>
    </source>
</evidence>
<proteinExistence type="inferred from homology"/>
<evidence type="ECO:0000256" key="4">
    <source>
        <dbReference type="ARBA" id="ARBA00023212"/>
    </source>
</evidence>
<reference evidence="6" key="2">
    <citation type="submission" date="2025-08" db="UniProtKB">
        <authorList>
            <consortium name="Ensembl"/>
        </authorList>
    </citation>
    <scope>IDENTIFICATION</scope>
</reference>
<evidence type="ECO:0000256" key="5">
    <source>
        <dbReference type="SAM" id="MobiDB-lite"/>
    </source>
</evidence>
<dbReference type="Ensembl" id="ENSGWIT00000033671.1">
    <property type="protein sequence ID" value="ENSGWIP00000030909.1"/>
    <property type="gene ID" value="ENSGWIG00000016031.1"/>
</dbReference>
<reference evidence="6" key="3">
    <citation type="submission" date="2025-09" db="UniProtKB">
        <authorList>
            <consortium name="Ensembl"/>
        </authorList>
    </citation>
    <scope>IDENTIFICATION</scope>
</reference>
<protein>
    <submittedName>
        <fullName evidence="6">MAP6 domain containing 1</fullName>
    </submittedName>
</protein>